<organism evidence="2 3">
    <name type="scientific">Parvimonas micra</name>
    <dbReference type="NCBI Taxonomy" id="33033"/>
    <lineage>
        <taxon>Bacteria</taxon>
        <taxon>Bacillati</taxon>
        <taxon>Bacillota</taxon>
        <taxon>Tissierellia</taxon>
        <taxon>Tissierellales</taxon>
        <taxon>Peptoniphilaceae</taxon>
        <taxon>Parvimonas</taxon>
    </lineage>
</organism>
<feature type="transmembrane region" description="Helical" evidence="1">
    <location>
        <begin position="27"/>
        <end position="43"/>
    </location>
</feature>
<keyword evidence="1" id="KW-0472">Membrane</keyword>
<feature type="transmembrane region" description="Helical" evidence="1">
    <location>
        <begin position="50"/>
        <end position="69"/>
    </location>
</feature>
<evidence type="ECO:0000256" key="1">
    <source>
        <dbReference type="SAM" id="Phobius"/>
    </source>
</evidence>
<comment type="caution">
    <text evidence="2">The sequence shown here is derived from an EMBL/GenBank/DDBJ whole genome shotgun (WGS) entry which is preliminary data.</text>
</comment>
<dbReference type="RefSeq" id="WP_278476714.1">
    <property type="nucleotide sequence ID" value="NZ_JABZRE010000001.1"/>
</dbReference>
<gene>
    <name evidence="2" type="ORF">HXM94_00550</name>
</gene>
<dbReference type="EMBL" id="JABZRE010000001">
    <property type="protein sequence ID" value="MBF1306263.1"/>
    <property type="molecule type" value="Genomic_DNA"/>
</dbReference>
<dbReference type="AlphaFoldDB" id="A0A930H5F7"/>
<evidence type="ECO:0000313" key="3">
    <source>
        <dbReference type="Proteomes" id="UP000758611"/>
    </source>
</evidence>
<keyword evidence="1" id="KW-1133">Transmembrane helix</keyword>
<proteinExistence type="predicted"/>
<protein>
    <submittedName>
        <fullName evidence="2">Uncharacterized protein</fullName>
    </submittedName>
</protein>
<name>A0A930H5F7_9FIRM</name>
<dbReference type="Proteomes" id="UP000758611">
    <property type="component" value="Unassembled WGS sequence"/>
</dbReference>
<sequence length="231" mass="26540">MAIFDWFDSVWYSLFGMSWMFSGNHRFVLGILFILLIAGLLTLKQIKMSITGAFFFCIVCLCIVLSFILTRPEPQYKILDVEKMAKVFQNNKSIDISLKSEFISDSENLIVRDNDGEDVLDFNKIITYRAKPNLFYVNDYPSSKITLSKDGASLERYGRLIVIDKTGKIVEKSENEKEKTLKIDGVYYGDLTYEAKVGKITESRTEKFIKIVVDNSKSRTAIDEIKELLNE</sequence>
<accession>A0A930H5F7</accession>
<keyword evidence="1" id="KW-0812">Transmembrane</keyword>
<reference evidence="2" key="1">
    <citation type="submission" date="2020-04" db="EMBL/GenBank/DDBJ databases">
        <title>Deep metagenomics examines the oral microbiome during advanced dental caries in children, revealing novel taxa and co-occurrences with host molecules.</title>
        <authorList>
            <person name="Baker J.L."/>
            <person name="Morton J.T."/>
            <person name="Dinis M."/>
            <person name="Alvarez R."/>
            <person name="Tran N.C."/>
            <person name="Knight R."/>
            <person name="Edlund A."/>
        </authorList>
    </citation>
    <scope>NUCLEOTIDE SEQUENCE</scope>
    <source>
        <strain evidence="2">JCVI_23_bin.11</strain>
    </source>
</reference>
<evidence type="ECO:0000313" key="2">
    <source>
        <dbReference type="EMBL" id="MBF1306263.1"/>
    </source>
</evidence>